<dbReference type="RefSeq" id="WP_093574712.1">
    <property type="nucleotide sequence ID" value="NZ_FOWC01000006.1"/>
</dbReference>
<dbReference type="Gene3D" id="3.20.20.140">
    <property type="entry name" value="Metal-dependent hydrolases"/>
    <property type="match status" value="1"/>
</dbReference>
<dbReference type="GO" id="GO:0016831">
    <property type="term" value="F:carboxy-lyase activity"/>
    <property type="evidence" value="ECO:0007669"/>
    <property type="project" value="InterPro"/>
</dbReference>
<dbReference type="PANTHER" id="PTHR21240:SF28">
    <property type="entry name" value="ISO-OROTATE DECARBOXYLASE (EUROFUNG)"/>
    <property type="match status" value="1"/>
</dbReference>
<dbReference type="Pfam" id="PF04909">
    <property type="entry name" value="Amidohydro_2"/>
    <property type="match status" value="1"/>
</dbReference>
<evidence type="ECO:0000313" key="3">
    <source>
        <dbReference type="EMBL" id="SFP69935.1"/>
    </source>
</evidence>
<dbReference type="InterPro" id="IPR006680">
    <property type="entry name" value="Amidohydro-rel"/>
</dbReference>
<dbReference type="InterPro" id="IPR032465">
    <property type="entry name" value="ACMSD"/>
</dbReference>
<name>A0A1I5SGU2_9PSEU</name>
<dbReference type="OrthoDB" id="149172at2"/>
<proteinExistence type="predicted"/>
<reference evidence="3 4" key="1">
    <citation type="submission" date="2016-10" db="EMBL/GenBank/DDBJ databases">
        <authorList>
            <person name="de Groot N.N."/>
        </authorList>
    </citation>
    <scope>NUCLEOTIDE SEQUENCE [LARGE SCALE GENOMIC DNA]</scope>
    <source>
        <strain evidence="3 4">DSM 44637</strain>
    </source>
</reference>
<dbReference type="GO" id="GO:0016787">
    <property type="term" value="F:hydrolase activity"/>
    <property type="evidence" value="ECO:0007669"/>
    <property type="project" value="InterPro"/>
</dbReference>
<feature type="domain" description="Amidohydrolase-related" evidence="2">
    <location>
        <begin position="71"/>
        <end position="272"/>
    </location>
</feature>
<organism evidence="3 4">
    <name type="scientific">Amycolatopsis rubida</name>
    <dbReference type="NCBI Taxonomy" id="112413"/>
    <lineage>
        <taxon>Bacteria</taxon>
        <taxon>Bacillati</taxon>
        <taxon>Actinomycetota</taxon>
        <taxon>Actinomycetes</taxon>
        <taxon>Pseudonocardiales</taxon>
        <taxon>Pseudonocardiaceae</taxon>
        <taxon>Amycolatopsis</taxon>
    </lineage>
</organism>
<evidence type="ECO:0000313" key="4">
    <source>
        <dbReference type="Proteomes" id="UP000199137"/>
    </source>
</evidence>
<dbReference type="AlphaFoldDB" id="A0A1I5SGU2"/>
<dbReference type="STRING" id="112413.SAMN05421854_106320"/>
<dbReference type="SUPFAM" id="SSF51556">
    <property type="entry name" value="Metallo-dependent hydrolases"/>
    <property type="match status" value="1"/>
</dbReference>
<dbReference type="InterPro" id="IPR032466">
    <property type="entry name" value="Metal_Hydrolase"/>
</dbReference>
<evidence type="ECO:0000256" key="1">
    <source>
        <dbReference type="ARBA" id="ARBA00023239"/>
    </source>
</evidence>
<gene>
    <name evidence="3" type="ORF">SAMN05421854_106320</name>
</gene>
<sequence>MSAPPGVFDAHQHYGNLLLSDAGGIETPASGQDSRDHADLADRIARMTAMNVDAALLMPVNRYLRPNGVADTRAVNDALAAYQNLDRARFPCAAGITEPLHGTAGLDEIRRIREELGFVGVSYHARWQGVSADDPWIKRGLAVAGELRLIPFVHAHAESALEAPTCVSNLARAFPDLPIVVTDAMSTTTNYLAYLDIAERFPNLYFDTSCVLHPALLRRWAARLGTAQLIFGTDLYSGGAFYTMTGPGEIAGLGLGPEAEAAVLGANFRRLLAWTEGENR</sequence>
<accession>A0A1I5SGU2</accession>
<dbReference type="GO" id="GO:0019748">
    <property type="term" value="P:secondary metabolic process"/>
    <property type="evidence" value="ECO:0007669"/>
    <property type="project" value="TreeGrafter"/>
</dbReference>
<dbReference type="GO" id="GO:0005737">
    <property type="term" value="C:cytoplasm"/>
    <property type="evidence" value="ECO:0007669"/>
    <property type="project" value="TreeGrafter"/>
</dbReference>
<dbReference type="EMBL" id="FOWC01000006">
    <property type="protein sequence ID" value="SFP69935.1"/>
    <property type="molecule type" value="Genomic_DNA"/>
</dbReference>
<protein>
    <recommendedName>
        <fullName evidence="2">Amidohydrolase-related domain-containing protein</fullName>
    </recommendedName>
</protein>
<dbReference type="PANTHER" id="PTHR21240">
    <property type="entry name" value="2-AMINO-3-CARBOXYLMUCONATE-6-SEMIALDEHYDE DECARBOXYLASE"/>
    <property type="match status" value="1"/>
</dbReference>
<evidence type="ECO:0000259" key="2">
    <source>
        <dbReference type="Pfam" id="PF04909"/>
    </source>
</evidence>
<keyword evidence="1" id="KW-0456">Lyase</keyword>
<dbReference type="Proteomes" id="UP000199137">
    <property type="component" value="Unassembled WGS sequence"/>
</dbReference>